<keyword evidence="1" id="KW-1133">Transmembrane helix</keyword>
<accession>A0A2C5YBB2</accession>
<dbReference type="AlphaFoldDB" id="A0A2C5YBB2"/>
<proteinExistence type="predicted"/>
<comment type="caution">
    <text evidence="2">The sequence shown here is derived from an EMBL/GenBank/DDBJ whole genome shotgun (WGS) entry which is preliminary data.</text>
</comment>
<protein>
    <submittedName>
        <fullName evidence="2">Uncharacterized protein</fullName>
    </submittedName>
</protein>
<keyword evidence="3" id="KW-1185">Reference proteome</keyword>
<dbReference type="OrthoDB" id="4908099at2759"/>
<feature type="transmembrane region" description="Helical" evidence="1">
    <location>
        <begin position="6"/>
        <end position="28"/>
    </location>
</feature>
<evidence type="ECO:0000256" key="1">
    <source>
        <dbReference type="SAM" id="Phobius"/>
    </source>
</evidence>
<name>A0A2C5YBB2_9HYPO</name>
<organism evidence="2 3">
    <name type="scientific">Ophiocordyceps australis</name>
    <dbReference type="NCBI Taxonomy" id="1399860"/>
    <lineage>
        <taxon>Eukaryota</taxon>
        <taxon>Fungi</taxon>
        <taxon>Dikarya</taxon>
        <taxon>Ascomycota</taxon>
        <taxon>Pezizomycotina</taxon>
        <taxon>Sordariomycetes</taxon>
        <taxon>Hypocreomycetidae</taxon>
        <taxon>Hypocreales</taxon>
        <taxon>Ophiocordycipitaceae</taxon>
        <taxon>Ophiocordyceps</taxon>
    </lineage>
</organism>
<gene>
    <name evidence="2" type="ORF">CDD81_4868</name>
</gene>
<sequence length="365" mass="41028">MAPSIYHAFGTFFHHGLVLLFYIVNLVAADPMAEPLPLPGSPGALSVIPPMLGTTDPFLFKIKSSLRDSCPNYLIRMRRTPAAVARGIPGNLMFQCDYMNYLNPLGLKSMSCWRIGPEYKDIAACAEFAIADAILNTLPDWFVHVIMYAGVPGKLRNRLAADLRIGPQGSRRYQLKWLEDGTASGRKVCWPQNPSFSAADFDDVYGFIGALLVDPVTIGYSMPRRFMDYPPGFLRKQRFRTVDWRDYDPRGMIDELQVNVFSGLREPSLVLLRSKIDLWWGMAGRAVLEALREPGYYECPHYLECMSMEHSRCTGPINPRSASEILRLLLTAASLRLPIVLSHFETRGVRPNGPWVALPVDDNNV</sequence>
<dbReference type="Proteomes" id="UP000226192">
    <property type="component" value="Unassembled WGS sequence"/>
</dbReference>
<keyword evidence="1" id="KW-0472">Membrane</keyword>
<evidence type="ECO:0000313" key="3">
    <source>
        <dbReference type="Proteomes" id="UP000226192"/>
    </source>
</evidence>
<reference evidence="2 3" key="1">
    <citation type="submission" date="2017-06" db="EMBL/GenBank/DDBJ databases">
        <title>Ant-infecting Ophiocordyceps genomes reveal a high diversity of potential behavioral manipulation genes and a possible major role for enterotoxins.</title>
        <authorList>
            <person name="De Bekker C."/>
            <person name="Evans H.C."/>
            <person name="Brachmann A."/>
            <person name="Hughes D.P."/>
        </authorList>
    </citation>
    <scope>NUCLEOTIDE SEQUENCE [LARGE SCALE GENOMIC DNA]</scope>
    <source>
        <strain evidence="2 3">Map64</strain>
    </source>
</reference>
<keyword evidence="1" id="KW-0812">Transmembrane</keyword>
<evidence type="ECO:0000313" key="2">
    <source>
        <dbReference type="EMBL" id="PHH64254.1"/>
    </source>
</evidence>
<dbReference type="EMBL" id="NJET01000034">
    <property type="protein sequence ID" value="PHH64254.1"/>
    <property type="molecule type" value="Genomic_DNA"/>
</dbReference>